<dbReference type="EMBL" id="JH993337">
    <property type="protein sequence ID" value="EKX31180.1"/>
    <property type="molecule type" value="Genomic_DNA"/>
</dbReference>
<dbReference type="OrthoDB" id="20822at2759"/>
<dbReference type="KEGG" id="gtt:GUITHDRAFT_156656"/>
<dbReference type="eggNOG" id="KOG3655">
    <property type="taxonomic scope" value="Eukaryota"/>
</dbReference>
<dbReference type="SMART" id="SM00102">
    <property type="entry name" value="ADF"/>
    <property type="match status" value="1"/>
</dbReference>
<proteinExistence type="inferred from homology"/>
<evidence type="ECO:0000256" key="1">
    <source>
        <dbReference type="ARBA" id="ARBA00004245"/>
    </source>
</evidence>
<sequence>MALVIDGKCGEAVEDVRKDATQTNWAAFKYEGKSKIVLGGKGSGGFAEFRDSLPDDQCTWAFLRMIAGDQESKRAKFVMVQYNGPNLNGMAKSRAGAHKPDVERVIGQHHVFYFADDPEDMTEELVMDKIKKSSGANYDLGSNAKGYQSQAGDIKASAKSAYLTKEKETNITKPVIFC</sequence>
<dbReference type="FunFam" id="3.40.20.10:FF:000018">
    <property type="entry name" value="Coactosin-like 1"/>
    <property type="match status" value="1"/>
</dbReference>
<feature type="non-terminal residue" evidence="7">
    <location>
        <position position="1"/>
    </location>
</feature>
<dbReference type="Pfam" id="PF00241">
    <property type="entry name" value="Cofilin_ADF"/>
    <property type="match status" value="1"/>
</dbReference>
<gene>
    <name evidence="7" type="ORF">GUITHDRAFT_156656</name>
</gene>
<evidence type="ECO:0000313" key="8">
    <source>
        <dbReference type="EnsemblProtists" id="EKX31180"/>
    </source>
</evidence>
<keyword evidence="3" id="KW-0009">Actin-binding</keyword>
<reference evidence="8" key="3">
    <citation type="submission" date="2015-06" db="UniProtKB">
        <authorList>
            <consortium name="EnsemblProtists"/>
        </authorList>
    </citation>
    <scope>IDENTIFICATION</scope>
</reference>
<evidence type="ECO:0000259" key="6">
    <source>
        <dbReference type="PROSITE" id="PS51263"/>
    </source>
</evidence>
<dbReference type="GO" id="GO:0051015">
    <property type="term" value="F:actin filament binding"/>
    <property type="evidence" value="ECO:0007669"/>
    <property type="project" value="TreeGrafter"/>
</dbReference>
<evidence type="ECO:0000313" key="9">
    <source>
        <dbReference type="Proteomes" id="UP000011087"/>
    </source>
</evidence>
<evidence type="ECO:0000256" key="3">
    <source>
        <dbReference type="ARBA" id="ARBA00023203"/>
    </source>
</evidence>
<organism evidence="7">
    <name type="scientific">Guillardia theta (strain CCMP2712)</name>
    <name type="common">Cryptophyte</name>
    <dbReference type="NCBI Taxonomy" id="905079"/>
    <lineage>
        <taxon>Eukaryota</taxon>
        <taxon>Cryptophyceae</taxon>
        <taxon>Pyrenomonadales</taxon>
        <taxon>Geminigeraceae</taxon>
        <taxon>Guillardia</taxon>
    </lineage>
</organism>
<dbReference type="GeneID" id="17287902"/>
<dbReference type="GO" id="GO:0030833">
    <property type="term" value="P:regulation of actin filament polymerization"/>
    <property type="evidence" value="ECO:0007669"/>
    <property type="project" value="TreeGrafter"/>
</dbReference>
<evidence type="ECO:0000313" key="7">
    <source>
        <dbReference type="EMBL" id="EKX31180.1"/>
    </source>
</evidence>
<dbReference type="EnsemblProtists" id="EKX31180">
    <property type="protein sequence ID" value="EKX31180"/>
    <property type="gene ID" value="GUITHDRAFT_156656"/>
</dbReference>
<evidence type="ECO:0000256" key="4">
    <source>
        <dbReference type="ARBA" id="ARBA00023212"/>
    </source>
</evidence>
<dbReference type="PROSITE" id="PS51263">
    <property type="entry name" value="ADF_H"/>
    <property type="match status" value="1"/>
</dbReference>
<keyword evidence="4" id="KW-0206">Cytoskeleton</keyword>
<dbReference type="HOGENOM" id="CLU_129657_1_0_1"/>
<keyword evidence="9" id="KW-1185">Reference proteome</keyword>
<dbReference type="AlphaFoldDB" id="L1I5P6"/>
<dbReference type="PaxDb" id="55529-EKX31180"/>
<feature type="domain" description="ADF-H" evidence="6">
    <location>
        <begin position="1"/>
        <end position="131"/>
    </location>
</feature>
<dbReference type="GO" id="GO:0030427">
    <property type="term" value="C:site of polarized growth"/>
    <property type="evidence" value="ECO:0007669"/>
    <property type="project" value="TreeGrafter"/>
</dbReference>
<name>L1I5P6_GUITC</name>
<dbReference type="GO" id="GO:0005884">
    <property type="term" value="C:actin filament"/>
    <property type="evidence" value="ECO:0007669"/>
    <property type="project" value="TreeGrafter"/>
</dbReference>
<dbReference type="GO" id="GO:0030864">
    <property type="term" value="C:cortical actin cytoskeleton"/>
    <property type="evidence" value="ECO:0007669"/>
    <property type="project" value="TreeGrafter"/>
</dbReference>
<evidence type="ECO:0000256" key="2">
    <source>
        <dbReference type="ARBA" id="ARBA00022490"/>
    </source>
</evidence>
<protein>
    <recommendedName>
        <fullName evidence="6">ADF-H domain-containing protein</fullName>
    </recommendedName>
</protein>
<dbReference type="PANTHER" id="PTHR10829:SF56">
    <property type="entry name" value="ADF-H DOMAIN-CONTAINING PROTEIN"/>
    <property type="match status" value="1"/>
</dbReference>
<dbReference type="STRING" id="905079.L1I5P6"/>
<comment type="subcellular location">
    <subcellularLocation>
        <location evidence="1">Cytoplasm</location>
        <location evidence="1">Cytoskeleton</location>
    </subcellularLocation>
</comment>
<dbReference type="RefSeq" id="XP_005818160.1">
    <property type="nucleotide sequence ID" value="XM_005818103.1"/>
</dbReference>
<keyword evidence="2" id="KW-0963">Cytoplasm</keyword>
<dbReference type="PANTHER" id="PTHR10829">
    <property type="entry name" value="CORTACTIN AND DREBRIN"/>
    <property type="match status" value="1"/>
</dbReference>
<dbReference type="CDD" id="cd11282">
    <property type="entry name" value="ADF_coactosin_like"/>
    <property type="match status" value="1"/>
</dbReference>
<comment type="similarity">
    <text evidence="5">Belongs to the actin-binding proteins ADF family. Coactosin subfamily.</text>
</comment>
<reference evidence="9" key="2">
    <citation type="submission" date="2012-11" db="EMBL/GenBank/DDBJ databases">
        <authorList>
            <person name="Kuo A."/>
            <person name="Curtis B.A."/>
            <person name="Tanifuji G."/>
            <person name="Burki F."/>
            <person name="Gruber A."/>
            <person name="Irimia M."/>
            <person name="Maruyama S."/>
            <person name="Arias M.C."/>
            <person name="Ball S.G."/>
            <person name="Gile G.H."/>
            <person name="Hirakawa Y."/>
            <person name="Hopkins J.F."/>
            <person name="Rensing S.A."/>
            <person name="Schmutz J."/>
            <person name="Symeonidi A."/>
            <person name="Elias M."/>
            <person name="Eveleigh R.J."/>
            <person name="Herman E.K."/>
            <person name="Klute M.J."/>
            <person name="Nakayama T."/>
            <person name="Obornik M."/>
            <person name="Reyes-Prieto A."/>
            <person name="Armbrust E.V."/>
            <person name="Aves S.J."/>
            <person name="Beiko R.G."/>
            <person name="Coutinho P."/>
            <person name="Dacks J.B."/>
            <person name="Durnford D.G."/>
            <person name="Fast N.M."/>
            <person name="Green B.R."/>
            <person name="Grisdale C."/>
            <person name="Hempe F."/>
            <person name="Henrissat B."/>
            <person name="Hoppner M.P."/>
            <person name="Ishida K.-I."/>
            <person name="Kim E."/>
            <person name="Koreny L."/>
            <person name="Kroth P.G."/>
            <person name="Liu Y."/>
            <person name="Malik S.-B."/>
            <person name="Maier U.G."/>
            <person name="McRose D."/>
            <person name="Mock T."/>
            <person name="Neilson J.A."/>
            <person name="Onodera N.T."/>
            <person name="Poole A.M."/>
            <person name="Pritham E.J."/>
            <person name="Richards T.A."/>
            <person name="Rocap G."/>
            <person name="Roy S.W."/>
            <person name="Sarai C."/>
            <person name="Schaack S."/>
            <person name="Shirato S."/>
            <person name="Slamovits C.H."/>
            <person name="Spencer D.F."/>
            <person name="Suzuki S."/>
            <person name="Worden A.Z."/>
            <person name="Zauner S."/>
            <person name="Barry K."/>
            <person name="Bell C."/>
            <person name="Bharti A.K."/>
            <person name="Crow J.A."/>
            <person name="Grimwood J."/>
            <person name="Kramer R."/>
            <person name="Lindquist E."/>
            <person name="Lucas S."/>
            <person name="Salamov A."/>
            <person name="McFadden G.I."/>
            <person name="Lane C.E."/>
            <person name="Keeling P.J."/>
            <person name="Gray M.W."/>
            <person name="Grigoriev I.V."/>
            <person name="Archibald J.M."/>
        </authorList>
    </citation>
    <scope>NUCLEOTIDE SEQUENCE</scope>
    <source>
        <strain evidence="9">CCMP2712</strain>
    </source>
</reference>
<dbReference type="Proteomes" id="UP000011087">
    <property type="component" value="Unassembled WGS sequence"/>
</dbReference>
<dbReference type="SUPFAM" id="SSF55753">
    <property type="entry name" value="Actin depolymerizing proteins"/>
    <property type="match status" value="1"/>
</dbReference>
<reference evidence="7 9" key="1">
    <citation type="journal article" date="2012" name="Nature">
        <title>Algal genomes reveal evolutionary mosaicism and the fate of nucleomorphs.</title>
        <authorList>
            <consortium name="DOE Joint Genome Institute"/>
            <person name="Curtis B.A."/>
            <person name="Tanifuji G."/>
            <person name="Burki F."/>
            <person name="Gruber A."/>
            <person name="Irimia M."/>
            <person name="Maruyama S."/>
            <person name="Arias M.C."/>
            <person name="Ball S.G."/>
            <person name="Gile G.H."/>
            <person name="Hirakawa Y."/>
            <person name="Hopkins J.F."/>
            <person name="Kuo A."/>
            <person name="Rensing S.A."/>
            <person name="Schmutz J."/>
            <person name="Symeonidi A."/>
            <person name="Elias M."/>
            <person name="Eveleigh R.J."/>
            <person name="Herman E.K."/>
            <person name="Klute M.J."/>
            <person name="Nakayama T."/>
            <person name="Obornik M."/>
            <person name="Reyes-Prieto A."/>
            <person name="Armbrust E.V."/>
            <person name="Aves S.J."/>
            <person name="Beiko R.G."/>
            <person name="Coutinho P."/>
            <person name="Dacks J.B."/>
            <person name="Durnford D.G."/>
            <person name="Fast N.M."/>
            <person name="Green B.R."/>
            <person name="Grisdale C.J."/>
            <person name="Hempel F."/>
            <person name="Henrissat B."/>
            <person name="Hoppner M.P."/>
            <person name="Ishida K."/>
            <person name="Kim E."/>
            <person name="Koreny L."/>
            <person name="Kroth P.G."/>
            <person name="Liu Y."/>
            <person name="Malik S.B."/>
            <person name="Maier U.G."/>
            <person name="McRose D."/>
            <person name="Mock T."/>
            <person name="Neilson J.A."/>
            <person name="Onodera N.T."/>
            <person name="Poole A.M."/>
            <person name="Pritham E.J."/>
            <person name="Richards T.A."/>
            <person name="Rocap G."/>
            <person name="Roy S.W."/>
            <person name="Sarai C."/>
            <person name="Schaack S."/>
            <person name="Shirato S."/>
            <person name="Slamovits C.H."/>
            <person name="Spencer D.F."/>
            <person name="Suzuki S."/>
            <person name="Worden A.Z."/>
            <person name="Zauner S."/>
            <person name="Barry K."/>
            <person name="Bell C."/>
            <person name="Bharti A.K."/>
            <person name="Crow J.A."/>
            <person name="Grimwood J."/>
            <person name="Kramer R."/>
            <person name="Lindquist E."/>
            <person name="Lucas S."/>
            <person name="Salamov A."/>
            <person name="McFadden G.I."/>
            <person name="Lane C.E."/>
            <person name="Keeling P.J."/>
            <person name="Gray M.W."/>
            <person name="Grigoriev I.V."/>
            <person name="Archibald J.M."/>
        </authorList>
    </citation>
    <scope>NUCLEOTIDE SEQUENCE</scope>
    <source>
        <strain evidence="7 9">CCMP2712</strain>
    </source>
</reference>
<dbReference type="OMA" id="WIGPNCK"/>
<dbReference type="InterPro" id="IPR002108">
    <property type="entry name" value="ADF-H"/>
</dbReference>
<evidence type="ECO:0000256" key="5">
    <source>
        <dbReference type="ARBA" id="ARBA00038052"/>
    </source>
</evidence>
<accession>L1I5P6</accession>
<dbReference type="InterPro" id="IPR029006">
    <property type="entry name" value="ADF-H/Gelsolin-like_dom_sf"/>
</dbReference>
<dbReference type="Gene3D" id="3.40.20.10">
    <property type="entry name" value="Severin"/>
    <property type="match status" value="1"/>
</dbReference>